<dbReference type="Proteomes" id="UP000421408">
    <property type="component" value="Unassembled WGS sequence"/>
</dbReference>
<evidence type="ECO:0000256" key="5">
    <source>
        <dbReference type="ARBA" id="ARBA00023004"/>
    </source>
</evidence>
<evidence type="ECO:0000313" key="11">
    <source>
        <dbReference type="Proteomes" id="UP000477980"/>
    </source>
</evidence>
<organism evidence="9 11">
    <name type="scientific">Segatella copri</name>
    <dbReference type="NCBI Taxonomy" id="165179"/>
    <lineage>
        <taxon>Bacteria</taxon>
        <taxon>Pseudomonadati</taxon>
        <taxon>Bacteroidota</taxon>
        <taxon>Bacteroidia</taxon>
        <taxon>Bacteroidales</taxon>
        <taxon>Prevotellaceae</taxon>
        <taxon>Segatella</taxon>
    </lineage>
</organism>
<dbReference type="RefSeq" id="WP_153092419.1">
    <property type="nucleotide sequence ID" value="NZ_VZAH01000069.1"/>
</dbReference>
<reference evidence="10 11" key="1">
    <citation type="submission" date="2019-09" db="EMBL/GenBank/DDBJ databases">
        <title>Distinct polysaccharide growth profiles of human intestinal Prevotella copri isolates.</title>
        <authorList>
            <person name="Fehlner-Peach H."/>
            <person name="Magnabosco C."/>
            <person name="Raghavan V."/>
            <person name="Scher J.U."/>
            <person name="Tett A."/>
            <person name="Cox L.M."/>
            <person name="Gottsegen C."/>
            <person name="Watters A."/>
            <person name="Wiltshire- Gordon J.D."/>
            <person name="Segata N."/>
            <person name="Bonneau R."/>
            <person name="Littman D.R."/>
        </authorList>
    </citation>
    <scope>NUCLEOTIDE SEQUENCE [LARGE SCALE GENOMIC DNA]</scope>
    <source>
        <strain evidence="10">iAA108</strain>
        <strain evidence="8">IAA108</strain>
        <strain evidence="11">iAA917</strain>
        <strain evidence="9">IAA917</strain>
    </source>
</reference>
<evidence type="ECO:0000313" key="8">
    <source>
        <dbReference type="EMBL" id="MQN84065.1"/>
    </source>
</evidence>
<dbReference type="SFLD" id="SFLDG01384">
    <property type="entry name" value="thioether_bond_formation_requi"/>
    <property type="match status" value="1"/>
</dbReference>
<dbReference type="GO" id="GO:0051539">
    <property type="term" value="F:4 iron, 4 sulfur cluster binding"/>
    <property type="evidence" value="ECO:0007669"/>
    <property type="project" value="UniProtKB-KW"/>
</dbReference>
<dbReference type="SFLD" id="SFLDS00029">
    <property type="entry name" value="Radical_SAM"/>
    <property type="match status" value="1"/>
</dbReference>
<dbReference type="PANTHER" id="PTHR43273:SF8">
    <property type="entry name" value="RADICAL SAM DOMAIN PROTEIN"/>
    <property type="match status" value="1"/>
</dbReference>
<keyword evidence="4" id="KW-0479">Metal-binding</keyword>
<keyword evidence="5" id="KW-0408">Iron</keyword>
<dbReference type="InterPro" id="IPR058240">
    <property type="entry name" value="rSAM_sf"/>
</dbReference>
<comment type="caution">
    <text evidence="9">The sequence shown here is derived from an EMBL/GenBank/DDBJ whole genome shotgun (WGS) entry which is preliminary data.</text>
</comment>
<evidence type="ECO:0000256" key="2">
    <source>
        <dbReference type="ARBA" id="ARBA00022485"/>
    </source>
</evidence>
<dbReference type="GO" id="GO:0016491">
    <property type="term" value="F:oxidoreductase activity"/>
    <property type="evidence" value="ECO:0007669"/>
    <property type="project" value="InterPro"/>
</dbReference>
<comment type="cofactor">
    <cofactor evidence="1">
        <name>[4Fe-4S] cluster</name>
        <dbReference type="ChEBI" id="CHEBI:49883"/>
    </cofactor>
</comment>
<evidence type="ECO:0000313" key="10">
    <source>
        <dbReference type="Proteomes" id="UP000421408"/>
    </source>
</evidence>
<dbReference type="CDD" id="cd01335">
    <property type="entry name" value="Radical_SAM"/>
    <property type="match status" value="1"/>
</dbReference>
<dbReference type="PANTHER" id="PTHR43273">
    <property type="entry name" value="ANAEROBIC SULFATASE-MATURATING ENZYME HOMOLOG ASLB-RELATED"/>
    <property type="match status" value="1"/>
</dbReference>
<dbReference type="SFLD" id="SFLDG01067">
    <property type="entry name" value="SPASM/twitch_domain_containing"/>
    <property type="match status" value="1"/>
</dbReference>
<dbReference type="GO" id="GO:0046872">
    <property type="term" value="F:metal ion binding"/>
    <property type="evidence" value="ECO:0007669"/>
    <property type="project" value="UniProtKB-KW"/>
</dbReference>
<evidence type="ECO:0000256" key="1">
    <source>
        <dbReference type="ARBA" id="ARBA00001966"/>
    </source>
</evidence>
<dbReference type="OrthoDB" id="9808591at2"/>
<evidence type="ECO:0000256" key="6">
    <source>
        <dbReference type="ARBA" id="ARBA00023014"/>
    </source>
</evidence>
<evidence type="ECO:0000313" key="9">
    <source>
        <dbReference type="EMBL" id="MQP14025.1"/>
    </source>
</evidence>
<dbReference type="InterPro" id="IPR023867">
    <property type="entry name" value="Sulphatase_maturase_rSAM"/>
</dbReference>
<dbReference type="EMBL" id="VZCC01000060">
    <property type="protein sequence ID" value="MQN84065.1"/>
    <property type="molecule type" value="Genomic_DNA"/>
</dbReference>
<feature type="domain" description="Radical SAM core" evidence="7">
    <location>
        <begin position="98"/>
        <end position="242"/>
    </location>
</feature>
<dbReference type="SFLD" id="SFLDG01386">
    <property type="entry name" value="main_SPASM_domain-containing"/>
    <property type="match status" value="1"/>
</dbReference>
<dbReference type="SUPFAM" id="SSF102114">
    <property type="entry name" value="Radical SAM enzymes"/>
    <property type="match status" value="1"/>
</dbReference>
<evidence type="ECO:0000259" key="7">
    <source>
        <dbReference type="Pfam" id="PF04055"/>
    </source>
</evidence>
<dbReference type="InterPro" id="IPR007197">
    <property type="entry name" value="rSAM"/>
</dbReference>
<proteinExistence type="predicted"/>
<dbReference type="AlphaFoldDB" id="A0A6G1VKF0"/>
<evidence type="ECO:0000256" key="4">
    <source>
        <dbReference type="ARBA" id="ARBA00022723"/>
    </source>
</evidence>
<dbReference type="Pfam" id="PF04055">
    <property type="entry name" value="Radical_SAM"/>
    <property type="match status" value="1"/>
</dbReference>
<dbReference type="Proteomes" id="UP000477980">
    <property type="component" value="Unassembled WGS sequence"/>
</dbReference>
<keyword evidence="6" id="KW-0411">Iron-sulfur</keyword>
<sequence>MGNNMINFDDIHFIENGDVSLLLHVPSFTLVSLSSDTANILKSLKEGASISDVAQNSSISLDEIKNCLLKLEDMFKKNLPPLTPNPTTDVADRITLHISNDCNLRCKYCYASGGNYKMKRSLMTTDTAKQFYDFCIHHFSHIEKIVFFGGEPCLNLNVMEYVCSLFNSYKFDDKLKDMPKFAIITNGTILNERLLKIIRTYISYITVSIDGNKEFNDYNRLDKAGNGSFDRIAKFIDTVKQIDNVTIQYESTFTKYHIRKGISRDEIASYMSKRFGIRGFVVDEMNVKEHKDAYSINNLENLPESFTSILWAISFKKPLVSCQMSSKQFAVSTLGEIFPCHMDVGKECLNLGNIGGKNIFNSCTIQKSFPLFDLLANKRGLCPNCWAHNLCEGCPRELFYDEKNKCYQTTPNEDKCKSQREHIEKILLSISHLRQDKNKWYDYVQGINKMRSEKIC</sequence>
<dbReference type="EMBL" id="VZAH01000069">
    <property type="protein sequence ID" value="MQP14025.1"/>
    <property type="molecule type" value="Genomic_DNA"/>
</dbReference>
<dbReference type="InterPro" id="IPR013785">
    <property type="entry name" value="Aldolase_TIM"/>
</dbReference>
<name>A0A6G1VKF0_9BACT</name>
<dbReference type="PROSITE" id="PS01305">
    <property type="entry name" value="MOAA_NIFB_PQQE"/>
    <property type="match status" value="1"/>
</dbReference>
<evidence type="ECO:0000256" key="3">
    <source>
        <dbReference type="ARBA" id="ARBA00022691"/>
    </source>
</evidence>
<dbReference type="Gene3D" id="3.20.20.70">
    <property type="entry name" value="Aldolase class I"/>
    <property type="match status" value="1"/>
</dbReference>
<protein>
    <submittedName>
        <fullName evidence="9">4Fe-4S cluster-binding domain-containing protein</fullName>
    </submittedName>
</protein>
<accession>A0A6G1VKF0</accession>
<dbReference type="InterPro" id="IPR000385">
    <property type="entry name" value="MoaA_NifB_PqqE_Fe-S-bd_CS"/>
</dbReference>
<keyword evidence="2" id="KW-0004">4Fe-4S</keyword>
<keyword evidence="3" id="KW-0949">S-adenosyl-L-methionine</keyword>
<gene>
    <name evidence="9" type="ORF">F7D25_06300</name>
    <name evidence="8" type="ORF">F7D74_08785</name>
</gene>